<evidence type="ECO:0000259" key="7">
    <source>
        <dbReference type="Pfam" id="PF19961"/>
    </source>
</evidence>
<accession>A0A1Z4NC28</accession>
<dbReference type="Proteomes" id="UP000218785">
    <property type="component" value="Plasmid plasmid3"/>
</dbReference>
<dbReference type="InterPro" id="IPR008256">
    <property type="entry name" value="Peptidase_S1B"/>
</dbReference>
<dbReference type="EC" id="3.4.21.-" evidence="6"/>
<evidence type="ECO:0000256" key="1">
    <source>
        <dbReference type="ARBA" id="ARBA00008764"/>
    </source>
</evidence>
<dbReference type="PRINTS" id="PR00839">
    <property type="entry name" value="V8PROTEASE"/>
</dbReference>
<dbReference type="EMBL" id="AP018251">
    <property type="protein sequence ID" value="BAZ03279.1"/>
    <property type="molecule type" value="Genomic_DNA"/>
</dbReference>
<reference evidence="8 9" key="1">
    <citation type="submission" date="2017-06" db="EMBL/GenBank/DDBJ databases">
        <title>Genome sequencing of cyanobaciteial culture collection at National Institute for Environmental Studies (NIES).</title>
        <authorList>
            <person name="Hirose Y."/>
            <person name="Shimura Y."/>
            <person name="Fujisawa T."/>
            <person name="Nakamura Y."/>
            <person name="Kawachi M."/>
        </authorList>
    </citation>
    <scope>NUCLEOTIDE SEQUENCE [LARGE SCALE GENOMIC DNA]</scope>
    <source>
        <strain evidence="8 9">NIES-37</strain>
        <plasmid evidence="9">Plasmid3 dna</plasmid>
    </source>
</reference>
<sequence length="359" mass="39830">MTVQLSQPDFQRLIRIVSNLPDFANVRDRRRLVAGALEGVPKANIILAQLDLDGNPKNVAVEVVHFFANFGQVAYGKEALGVFLNYIQFSTSDEDTSFIQDLFQIYPLDTPATPNRLIDRWRGTDNMADIKEKIIGEDTLRHIYILDMALDAAKAVVHIKVPKSDGGTEAGTGFMIAPDLLMTNNHVIASQEEAEKAEYTFNYQLDKNGNQCPIITVNALPQGNFYTNSDLDFTVVTLHNIPDFGNHLKLKSKLVRQDERVAIIQHPGGHLKKISIQNNFVAYADTKDVQYTTSTLPGSSGSPVFDDDFQVVAIHHSGGMLIEPSTQRKYLRNAGTSMIAVLKDLQTNAPEIYAQLQGN</sequence>
<name>A0A1Z4NC28_9CYAN</name>
<dbReference type="Pfam" id="PF13365">
    <property type="entry name" value="Trypsin_2"/>
    <property type="match status" value="1"/>
</dbReference>
<dbReference type="InterPro" id="IPR045437">
    <property type="entry name" value="EAD8"/>
</dbReference>
<evidence type="ECO:0000256" key="6">
    <source>
        <dbReference type="RuleBase" id="RU004296"/>
    </source>
</evidence>
<evidence type="ECO:0000256" key="4">
    <source>
        <dbReference type="ARBA" id="ARBA00022801"/>
    </source>
</evidence>
<dbReference type="InterPro" id="IPR043504">
    <property type="entry name" value="Peptidase_S1_PA_chymotrypsin"/>
</dbReference>
<dbReference type="Gene3D" id="2.40.10.10">
    <property type="entry name" value="Trypsin-like serine proteases"/>
    <property type="match status" value="2"/>
</dbReference>
<dbReference type="Pfam" id="PF19961">
    <property type="entry name" value="EAD8"/>
    <property type="match status" value="1"/>
</dbReference>
<keyword evidence="5 6" id="KW-0720">Serine protease</keyword>
<evidence type="ECO:0000256" key="5">
    <source>
        <dbReference type="ARBA" id="ARBA00022825"/>
    </source>
</evidence>
<dbReference type="SUPFAM" id="SSF50494">
    <property type="entry name" value="Trypsin-like serine proteases"/>
    <property type="match status" value="1"/>
</dbReference>
<dbReference type="RefSeq" id="WP_096585531.1">
    <property type="nucleotide sequence ID" value="NZ_CAWNJS010000004.1"/>
</dbReference>
<keyword evidence="9" id="KW-1185">Reference proteome</keyword>
<keyword evidence="8" id="KW-0614">Plasmid</keyword>
<dbReference type="AlphaFoldDB" id="A0A1Z4NC28"/>
<protein>
    <recommendedName>
        <fullName evidence="6">Serine protease</fullName>
        <ecNumber evidence="6">3.4.21.-</ecNumber>
    </recommendedName>
</protein>
<dbReference type="KEGG" id="ttq:NIES37_72920"/>
<feature type="domain" description="Effector-associated" evidence="7">
    <location>
        <begin position="7"/>
        <end position="106"/>
    </location>
</feature>
<keyword evidence="2 6" id="KW-0645">Protease</keyword>
<dbReference type="GO" id="GO:0006508">
    <property type="term" value="P:proteolysis"/>
    <property type="evidence" value="ECO:0007669"/>
    <property type="project" value="UniProtKB-KW"/>
</dbReference>
<comment type="similarity">
    <text evidence="1 6">Belongs to the peptidase S1B family.</text>
</comment>
<evidence type="ECO:0000313" key="8">
    <source>
        <dbReference type="EMBL" id="BAZ03279.1"/>
    </source>
</evidence>
<dbReference type="GO" id="GO:0008236">
    <property type="term" value="F:serine-type peptidase activity"/>
    <property type="evidence" value="ECO:0007669"/>
    <property type="project" value="UniProtKB-KW"/>
</dbReference>
<evidence type="ECO:0000256" key="3">
    <source>
        <dbReference type="ARBA" id="ARBA00022729"/>
    </source>
</evidence>
<evidence type="ECO:0000256" key="2">
    <source>
        <dbReference type="ARBA" id="ARBA00022670"/>
    </source>
</evidence>
<evidence type="ECO:0000313" key="9">
    <source>
        <dbReference type="Proteomes" id="UP000218785"/>
    </source>
</evidence>
<gene>
    <name evidence="8" type="ORF">NIES37_72920</name>
</gene>
<dbReference type="PANTHER" id="PTHR36234:SF5">
    <property type="entry name" value="LYSYL ENDOPEPTIDASE"/>
    <property type="match status" value="1"/>
</dbReference>
<dbReference type="InterPro" id="IPR009003">
    <property type="entry name" value="Peptidase_S1_PA"/>
</dbReference>
<organism evidence="8 9">
    <name type="scientific">Tolypothrix tenuis PCC 7101</name>
    <dbReference type="NCBI Taxonomy" id="231146"/>
    <lineage>
        <taxon>Bacteria</taxon>
        <taxon>Bacillati</taxon>
        <taxon>Cyanobacteriota</taxon>
        <taxon>Cyanophyceae</taxon>
        <taxon>Nostocales</taxon>
        <taxon>Tolypothrichaceae</taxon>
        <taxon>Tolypothrix</taxon>
    </lineage>
</organism>
<dbReference type="PANTHER" id="PTHR36234">
    <property type="entry name" value="LYSYL ENDOPEPTIDASE"/>
    <property type="match status" value="1"/>
</dbReference>
<proteinExistence type="inferred from homology"/>
<geneLocation type="plasmid" evidence="9">
    <name>Plasmid3 dna</name>
</geneLocation>
<keyword evidence="4 6" id="KW-0378">Hydrolase</keyword>
<keyword evidence="3" id="KW-0732">Signal</keyword>